<protein>
    <recommendedName>
        <fullName evidence="4">Lipoprotein</fullName>
    </recommendedName>
</protein>
<dbReference type="EMBL" id="JSVU01000001">
    <property type="protein sequence ID" value="KJJ39840.1"/>
    <property type="molecule type" value="Genomic_DNA"/>
</dbReference>
<dbReference type="Proteomes" id="UP000033497">
    <property type="component" value="Unassembled WGS sequence"/>
</dbReference>
<dbReference type="RefSeq" id="WP_045079050.1">
    <property type="nucleotide sequence ID" value="NZ_JSVU01000001.1"/>
</dbReference>
<proteinExistence type="predicted"/>
<keyword evidence="3" id="KW-1185">Reference proteome</keyword>
<reference evidence="2 3" key="1">
    <citation type="submission" date="2014-10" db="EMBL/GenBank/DDBJ databases">
        <title>Genome sequencing of Vitellibacter vladivostokensis KMM 3516.</title>
        <authorList>
            <person name="Thevarajoo S."/>
            <person name="Selvaratnam C."/>
            <person name="Goh K.M."/>
            <person name="Chong C.S."/>
        </authorList>
    </citation>
    <scope>NUCLEOTIDE SEQUENCE [LARGE SCALE GENOMIC DNA]</scope>
    <source>
        <strain evidence="2 3">KMM 3516</strain>
    </source>
</reference>
<evidence type="ECO:0008006" key="4">
    <source>
        <dbReference type="Google" id="ProtNLM"/>
    </source>
</evidence>
<evidence type="ECO:0000313" key="3">
    <source>
        <dbReference type="Proteomes" id="UP000033497"/>
    </source>
</evidence>
<organism evidence="2 3">
    <name type="scientific">Aequorivita vladivostokensis</name>
    <dbReference type="NCBI Taxonomy" id="171194"/>
    <lineage>
        <taxon>Bacteria</taxon>
        <taxon>Pseudomonadati</taxon>
        <taxon>Bacteroidota</taxon>
        <taxon>Flavobacteriia</taxon>
        <taxon>Flavobacteriales</taxon>
        <taxon>Flavobacteriaceae</taxon>
        <taxon>Aequorivita</taxon>
    </lineage>
</organism>
<evidence type="ECO:0000256" key="1">
    <source>
        <dbReference type="SAM" id="SignalP"/>
    </source>
</evidence>
<keyword evidence="1" id="KW-0732">Signal</keyword>
<accession>A0ABR5DM48</accession>
<feature type="signal peptide" evidence="1">
    <location>
        <begin position="1"/>
        <end position="19"/>
    </location>
</feature>
<feature type="chain" id="PRO_5047405034" description="Lipoprotein" evidence="1">
    <location>
        <begin position="20"/>
        <end position="191"/>
    </location>
</feature>
<comment type="caution">
    <text evidence="2">The sequence shown here is derived from an EMBL/GenBank/DDBJ whole genome shotgun (WGS) entry which is preliminary data.</text>
</comment>
<sequence>MKATIIILALILMAPASCSKKGDDGFKPTLPPITQTGENTFGCYANGVLITPRDGSGTFNSPDYGLRFVAGPSPENIIYNEILVHDFASEKTASITVHIIDMDSLGIGEYIVNESNCYGNVDSPNTNNVFCRIWVEEENLYKSYCSLPNSGVITITRYDDCIISGTFSCRAAAFEEPTASRTIGRRTCFHL</sequence>
<evidence type="ECO:0000313" key="2">
    <source>
        <dbReference type="EMBL" id="KJJ39840.1"/>
    </source>
</evidence>
<gene>
    <name evidence="2" type="ORF">MB09_01320</name>
</gene>
<name>A0ABR5DM48_9FLAO</name>